<dbReference type="CDD" id="cd05232">
    <property type="entry name" value="UDP_G4E_4_SDR_e"/>
    <property type="match status" value="1"/>
</dbReference>
<comment type="similarity">
    <text evidence="2">Belongs to the NAD(P)-dependent epimerase/dehydratase family.</text>
</comment>
<dbReference type="KEGG" id="upv:EJN92_14305"/>
<dbReference type="PANTHER" id="PTHR43000">
    <property type="entry name" value="DTDP-D-GLUCOSE 4,6-DEHYDRATASE-RELATED"/>
    <property type="match status" value="1"/>
</dbReference>
<reference evidence="4 5" key="1">
    <citation type="journal article" date="2011" name="Int. J. Syst. Evol. Microbiol.">
        <title>Description of Undibacterium oligocarboniphilum sp. nov., isolated from purified water, and Undibacterium pigrum strain CCUG 49012 as the type strain of Undibacterium parvum sp. nov., and emended descriptions of the genus Undibacterium and the species Undibacterium pigrum.</title>
        <authorList>
            <person name="Eder W."/>
            <person name="Wanner G."/>
            <person name="Ludwig W."/>
            <person name="Busse H.J."/>
            <person name="Ziemke-Kageler F."/>
            <person name="Lang E."/>
        </authorList>
    </citation>
    <scope>NUCLEOTIDE SEQUENCE [LARGE SCALE GENOMIC DNA]</scope>
    <source>
        <strain evidence="4 5">DSM 23061</strain>
    </source>
</reference>
<sequence>MNTSKQNASILLTGATGFVGQGMLKQALQQSIDVCCVSRKPMQIISGTGGSMRNIVMPELAPDTDWSTALSGINSVIHCAARVHVMQETSADPISLFRQVNVAATLKLAQQAAQAGVRQFIFISSVKVNGEQTPHGKPFTEQSKPQPEDAYGISKHEAELALLELGRNTGMAITIIRPPLVYGPGVRANFLSLLQSVRRGLPLPLGRIHNKRSFVYLDNLVSLVLCCLDNPKANNQVFLASDGHDLSTTELLQACAIALDVPSRLIPFPAKLLSLAASLIGKKSMADRLCQSLQVDISKAKQILGWTPPYTVAQGLLATVKNIKTS</sequence>
<evidence type="ECO:0000259" key="3">
    <source>
        <dbReference type="Pfam" id="PF01370"/>
    </source>
</evidence>
<evidence type="ECO:0000313" key="5">
    <source>
        <dbReference type="Proteomes" id="UP000275663"/>
    </source>
</evidence>
<dbReference type="InterPro" id="IPR036291">
    <property type="entry name" value="NAD(P)-bd_dom_sf"/>
</dbReference>
<organism evidence="4 5">
    <name type="scientific">Undibacterium parvum</name>
    <dbReference type="NCBI Taxonomy" id="401471"/>
    <lineage>
        <taxon>Bacteria</taxon>
        <taxon>Pseudomonadati</taxon>
        <taxon>Pseudomonadota</taxon>
        <taxon>Betaproteobacteria</taxon>
        <taxon>Burkholderiales</taxon>
        <taxon>Oxalobacteraceae</taxon>
        <taxon>Undibacterium</taxon>
    </lineage>
</organism>
<keyword evidence="5" id="KW-1185">Reference proteome</keyword>
<evidence type="ECO:0000256" key="2">
    <source>
        <dbReference type="ARBA" id="ARBA00007637"/>
    </source>
</evidence>
<evidence type="ECO:0000256" key="1">
    <source>
        <dbReference type="ARBA" id="ARBA00005125"/>
    </source>
</evidence>
<dbReference type="RefSeq" id="WP_126128445.1">
    <property type="nucleotide sequence ID" value="NZ_CP034464.1"/>
</dbReference>
<dbReference type="EMBL" id="CP034464">
    <property type="protein sequence ID" value="AZP13069.1"/>
    <property type="molecule type" value="Genomic_DNA"/>
</dbReference>
<protein>
    <submittedName>
        <fullName evidence="4">SDR family oxidoreductase</fullName>
    </submittedName>
</protein>
<dbReference type="Proteomes" id="UP000275663">
    <property type="component" value="Chromosome"/>
</dbReference>
<dbReference type="Pfam" id="PF01370">
    <property type="entry name" value="Epimerase"/>
    <property type="match status" value="1"/>
</dbReference>
<dbReference type="SUPFAM" id="SSF51735">
    <property type="entry name" value="NAD(P)-binding Rossmann-fold domains"/>
    <property type="match status" value="1"/>
</dbReference>
<dbReference type="Gene3D" id="3.40.50.720">
    <property type="entry name" value="NAD(P)-binding Rossmann-like Domain"/>
    <property type="match status" value="1"/>
</dbReference>
<gene>
    <name evidence="4" type="ORF">EJN92_14305</name>
</gene>
<dbReference type="AlphaFoldDB" id="A0A3Q9BRT6"/>
<name>A0A3Q9BRT6_9BURK</name>
<proteinExistence type="inferred from homology"/>
<evidence type="ECO:0000313" key="4">
    <source>
        <dbReference type="EMBL" id="AZP13069.1"/>
    </source>
</evidence>
<feature type="domain" description="NAD-dependent epimerase/dehydratase" evidence="3">
    <location>
        <begin position="10"/>
        <end position="234"/>
    </location>
</feature>
<dbReference type="OrthoDB" id="9801056at2"/>
<dbReference type="InterPro" id="IPR001509">
    <property type="entry name" value="Epimerase_deHydtase"/>
</dbReference>
<accession>A0A3Q9BRT6</accession>
<comment type="pathway">
    <text evidence="1">Bacterial outer membrane biogenesis; LPS O-antigen biosynthesis.</text>
</comment>